<comment type="subcellular location">
    <subcellularLocation>
        <location evidence="1">Nucleus</location>
    </subcellularLocation>
</comment>
<dbReference type="InterPro" id="IPR036864">
    <property type="entry name" value="Zn2-C6_fun-type_DNA-bd_sf"/>
</dbReference>
<dbReference type="InterPro" id="IPR021858">
    <property type="entry name" value="Fun_TF"/>
</dbReference>
<sequence length="514" mass="57239">MGNSDAACLTCRQKSRRCDRARPMCKRCVSKGLQCAGYPEKFRFCGIASRGKWKNHEAPVTKDSASGAAAESPTPTGKKTQARRAKPTRGRPRTSDRVEKPSPISNSPLNVASQGNSPNAQSEINQVLASKEAEKLLTHYDRVICPHQIAQSVDSGENPYRLYVLPLAYEQFSLLYAVLALAACHLGHLSSDKHLIESVSVEYRAKAINALAIVIQKVCSGTFSGSDRDAVFATIQILLLHDICETGVSTHGAHISGAMSICSQLKIERRLTVDHERTVFFLGNLVWLDIIRAFSLPERLCFTQELRSKLLSLCNLRFEAVNGCPREIVLVIGEILELAKARAGARVGENEFHNTTSDAIRKLYLWDSSRCFFPDDNTLWVSVANAFRFACILRAWRLLDPLQPASDPRIKECVFEILDSVANIPKTSPLIELMVLPLFMAGADSLSAHSRHYVLLRLDEIKARSEMGNTAPRILLEKVWHARAQQPKNDLTNIPWMMFASNTDSVHQDDYLII</sequence>
<accession>A0A9W9JV04</accession>
<dbReference type="PROSITE" id="PS50048">
    <property type="entry name" value="ZN2_CY6_FUNGAL_2"/>
    <property type="match status" value="1"/>
</dbReference>
<dbReference type="PANTHER" id="PTHR37534">
    <property type="entry name" value="TRANSCRIPTIONAL ACTIVATOR PROTEIN UGA3"/>
    <property type="match status" value="1"/>
</dbReference>
<dbReference type="GO" id="GO:0000976">
    <property type="term" value="F:transcription cis-regulatory region binding"/>
    <property type="evidence" value="ECO:0007669"/>
    <property type="project" value="TreeGrafter"/>
</dbReference>
<keyword evidence="5" id="KW-0539">Nucleus</keyword>
<dbReference type="GeneID" id="81362655"/>
<gene>
    <name evidence="8" type="ORF">N7532_011185</name>
</gene>
<proteinExistence type="predicted"/>
<dbReference type="EMBL" id="JAPQKI010000011">
    <property type="protein sequence ID" value="KAJ5082142.1"/>
    <property type="molecule type" value="Genomic_DNA"/>
</dbReference>
<evidence type="ECO:0000256" key="2">
    <source>
        <dbReference type="ARBA" id="ARBA00023015"/>
    </source>
</evidence>
<dbReference type="GO" id="GO:0000981">
    <property type="term" value="F:DNA-binding transcription factor activity, RNA polymerase II-specific"/>
    <property type="evidence" value="ECO:0007669"/>
    <property type="project" value="InterPro"/>
</dbReference>
<dbReference type="Proteomes" id="UP001149074">
    <property type="component" value="Unassembled WGS sequence"/>
</dbReference>
<protein>
    <submittedName>
        <fullName evidence="8">Fungal-specific transcription factor domain-containing protein</fullName>
    </submittedName>
</protein>
<keyword evidence="3" id="KW-0238">DNA-binding</keyword>
<dbReference type="AlphaFoldDB" id="A0A9W9JV04"/>
<dbReference type="GO" id="GO:0005634">
    <property type="term" value="C:nucleus"/>
    <property type="evidence" value="ECO:0007669"/>
    <property type="project" value="UniProtKB-SubCell"/>
</dbReference>
<dbReference type="Gene3D" id="4.10.240.10">
    <property type="entry name" value="Zn(2)-C6 fungal-type DNA-binding domain"/>
    <property type="match status" value="1"/>
</dbReference>
<feature type="compositionally biased region" description="Polar residues" evidence="6">
    <location>
        <begin position="103"/>
        <end position="122"/>
    </location>
</feature>
<dbReference type="GO" id="GO:0008270">
    <property type="term" value="F:zinc ion binding"/>
    <property type="evidence" value="ECO:0007669"/>
    <property type="project" value="InterPro"/>
</dbReference>
<dbReference type="OrthoDB" id="25818at2759"/>
<evidence type="ECO:0000256" key="4">
    <source>
        <dbReference type="ARBA" id="ARBA00023163"/>
    </source>
</evidence>
<dbReference type="Pfam" id="PF00172">
    <property type="entry name" value="Zn_clus"/>
    <property type="match status" value="1"/>
</dbReference>
<name>A0A9W9JV04_9EURO</name>
<keyword evidence="2" id="KW-0805">Transcription regulation</keyword>
<keyword evidence="9" id="KW-1185">Reference proteome</keyword>
<evidence type="ECO:0000256" key="3">
    <source>
        <dbReference type="ARBA" id="ARBA00023125"/>
    </source>
</evidence>
<reference evidence="8" key="1">
    <citation type="submission" date="2022-11" db="EMBL/GenBank/DDBJ databases">
        <authorList>
            <person name="Petersen C."/>
        </authorList>
    </citation>
    <scope>NUCLEOTIDE SEQUENCE</scope>
    <source>
        <strain evidence="8">IBT 30761</strain>
    </source>
</reference>
<dbReference type="Pfam" id="PF11951">
    <property type="entry name" value="Fungal_trans_2"/>
    <property type="match status" value="1"/>
</dbReference>
<dbReference type="PANTHER" id="PTHR37534:SF49">
    <property type="entry name" value="LYSINE BIOSYNTHESIS REGULATORY PROTEIN LYS14"/>
    <property type="match status" value="1"/>
</dbReference>
<feature type="domain" description="Zn(2)-C6 fungal-type" evidence="7">
    <location>
        <begin position="7"/>
        <end position="35"/>
    </location>
</feature>
<evidence type="ECO:0000256" key="1">
    <source>
        <dbReference type="ARBA" id="ARBA00004123"/>
    </source>
</evidence>
<feature type="compositionally biased region" description="Basic residues" evidence="6">
    <location>
        <begin position="80"/>
        <end position="92"/>
    </location>
</feature>
<dbReference type="InterPro" id="IPR001138">
    <property type="entry name" value="Zn2Cys6_DnaBD"/>
</dbReference>
<reference evidence="8" key="2">
    <citation type="journal article" date="2023" name="IMA Fungus">
        <title>Comparative genomic study of the Penicillium genus elucidates a diverse pangenome and 15 lateral gene transfer events.</title>
        <authorList>
            <person name="Petersen C."/>
            <person name="Sorensen T."/>
            <person name="Nielsen M.R."/>
            <person name="Sondergaard T.E."/>
            <person name="Sorensen J.L."/>
            <person name="Fitzpatrick D.A."/>
            <person name="Frisvad J.C."/>
            <person name="Nielsen K.L."/>
        </authorList>
    </citation>
    <scope>NUCLEOTIDE SEQUENCE</scope>
    <source>
        <strain evidence="8">IBT 30761</strain>
    </source>
</reference>
<evidence type="ECO:0000256" key="6">
    <source>
        <dbReference type="SAM" id="MobiDB-lite"/>
    </source>
</evidence>
<dbReference type="RefSeq" id="XP_056468664.1">
    <property type="nucleotide sequence ID" value="XM_056623676.1"/>
</dbReference>
<dbReference type="SMART" id="SM00066">
    <property type="entry name" value="GAL4"/>
    <property type="match status" value="1"/>
</dbReference>
<evidence type="ECO:0000259" key="7">
    <source>
        <dbReference type="PROSITE" id="PS50048"/>
    </source>
</evidence>
<dbReference type="CDD" id="cd00067">
    <property type="entry name" value="GAL4"/>
    <property type="match status" value="1"/>
</dbReference>
<evidence type="ECO:0000313" key="8">
    <source>
        <dbReference type="EMBL" id="KAJ5082142.1"/>
    </source>
</evidence>
<evidence type="ECO:0000313" key="9">
    <source>
        <dbReference type="Proteomes" id="UP001149074"/>
    </source>
</evidence>
<dbReference type="SUPFAM" id="SSF57701">
    <property type="entry name" value="Zn2/Cys6 DNA-binding domain"/>
    <property type="match status" value="1"/>
</dbReference>
<keyword evidence="4" id="KW-0804">Transcription</keyword>
<feature type="region of interest" description="Disordered" evidence="6">
    <location>
        <begin position="55"/>
        <end position="122"/>
    </location>
</feature>
<dbReference type="GO" id="GO:0045944">
    <property type="term" value="P:positive regulation of transcription by RNA polymerase II"/>
    <property type="evidence" value="ECO:0007669"/>
    <property type="project" value="TreeGrafter"/>
</dbReference>
<comment type="caution">
    <text evidence="8">The sequence shown here is derived from an EMBL/GenBank/DDBJ whole genome shotgun (WGS) entry which is preliminary data.</text>
</comment>
<evidence type="ECO:0000256" key="5">
    <source>
        <dbReference type="ARBA" id="ARBA00023242"/>
    </source>
</evidence>
<organism evidence="8 9">
    <name type="scientific">Penicillium argentinense</name>
    <dbReference type="NCBI Taxonomy" id="1131581"/>
    <lineage>
        <taxon>Eukaryota</taxon>
        <taxon>Fungi</taxon>
        <taxon>Dikarya</taxon>
        <taxon>Ascomycota</taxon>
        <taxon>Pezizomycotina</taxon>
        <taxon>Eurotiomycetes</taxon>
        <taxon>Eurotiomycetidae</taxon>
        <taxon>Eurotiales</taxon>
        <taxon>Aspergillaceae</taxon>
        <taxon>Penicillium</taxon>
    </lineage>
</organism>